<evidence type="ECO:0000256" key="3">
    <source>
        <dbReference type="ARBA" id="ARBA00009528"/>
    </source>
</evidence>
<dbReference type="SUPFAM" id="SSF53187">
    <property type="entry name" value="Zn-dependent exopeptidases"/>
    <property type="match status" value="1"/>
</dbReference>
<evidence type="ECO:0000256" key="8">
    <source>
        <dbReference type="HAMAP-Rule" id="MF_00181"/>
    </source>
</evidence>
<evidence type="ECO:0000313" key="11">
    <source>
        <dbReference type="Proteomes" id="UP001247542"/>
    </source>
</evidence>
<comment type="cofactor">
    <cofactor evidence="8">
        <name>Mn(2+)</name>
        <dbReference type="ChEBI" id="CHEBI:29035"/>
    </cofactor>
    <text evidence="8">Binds 2 manganese ions per subunit.</text>
</comment>
<keyword evidence="11" id="KW-1185">Reference proteome</keyword>
<dbReference type="Pfam" id="PF00883">
    <property type="entry name" value="Peptidase_M17"/>
    <property type="match status" value="1"/>
</dbReference>
<dbReference type="PANTHER" id="PTHR11963:SF23">
    <property type="entry name" value="CYTOSOL AMINOPEPTIDASE"/>
    <property type="match status" value="1"/>
</dbReference>
<evidence type="ECO:0000256" key="2">
    <source>
        <dbReference type="ARBA" id="ARBA00000967"/>
    </source>
</evidence>
<dbReference type="InterPro" id="IPR011356">
    <property type="entry name" value="Leucine_aapep/pepB"/>
</dbReference>
<evidence type="ECO:0000313" key="10">
    <source>
        <dbReference type="EMBL" id="MDT3767567.1"/>
    </source>
</evidence>
<reference evidence="10 11" key="1">
    <citation type="submission" date="2023-06" db="EMBL/GenBank/DDBJ databases">
        <title>Draft genome sequence of Gleimia hominis type strain CCUG 57540T.</title>
        <authorList>
            <person name="Salva-Serra F."/>
            <person name="Cardew S."/>
            <person name="Jensie Markopoulos S."/>
            <person name="Ohlen M."/>
            <person name="Inganas E."/>
            <person name="Svensson-Stadler L."/>
            <person name="Moore E.R.B."/>
        </authorList>
    </citation>
    <scope>NUCLEOTIDE SEQUENCE [LARGE SCALE GENOMIC DNA]</scope>
    <source>
        <strain evidence="10 11">CCUG 57540</strain>
    </source>
</reference>
<accession>A0ABU3IB07</accession>
<comment type="similarity">
    <text evidence="3 8">Belongs to the peptidase M17 family.</text>
</comment>
<dbReference type="NCBIfam" id="NF002073">
    <property type="entry name" value="PRK00913.1-2"/>
    <property type="match status" value="1"/>
</dbReference>
<feature type="binding site" evidence="8">
    <location>
        <position position="279"/>
    </location>
    <ligand>
        <name>Mn(2+)</name>
        <dbReference type="ChEBI" id="CHEBI:29035"/>
        <label>2</label>
    </ligand>
</feature>
<evidence type="ECO:0000256" key="5">
    <source>
        <dbReference type="ARBA" id="ARBA00022670"/>
    </source>
</evidence>
<dbReference type="Gene3D" id="3.40.220.10">
    <property type="entry name" value="Leucine Aminopeptidase, subunit E, domain 1"/>
    <property type="match status" value="1"/>
</dbReference>
<proteinExistence type="inferred from homology"/>
<dbReference type="InterPro" id="IPR000819">
    <property type="entry name" value="Peptidase_M17_C"/>
</dbReference>
<dbReference type="PRINTS" id="PR00481">
    <property type="entry name" value="LAMNOPPTDASE"/>
</dbReference>
<sequence length="488" mass="51591">MVKINFSTGNPLEISADLLVAYVGSELEISLKSEDVAQALVDLDAKTAACSRTLLPSLDSHSRRIAMVGTTPAQSLSVRGYDRDSAIEVVGTGAHRHYSAVGVRDTGAKHVVLAGDYENQEDVVQAGIGAIVGAYEYTKYRQSAQAALEEITIIVPEDIDQQSVQNRITTLAEAMTTVMDLVNCAPNDLYPQSFVKEVERLIEGTEIDMEVWDEHRLAQENCGAILAVGMGSVRPPRLVKLTYNPGATHQVSFVGKGITFDSGGLSLKPSSSMETMKSDMTGAATVLATTIALAKLGAPIGVTTYLSLAENMPGGGAQRPSDVLIARNGMSIETTNTDAEGRLVMADALALAAETGTEAIVDVATLTGAQMVGLGERTAGVMGSDSVRDAIVTSANQVGEPMWPAPLPSYLKDSLKSNVADMKNSGTRWGGMLVAGIFLQEFVAEKPWGHVDIAGPSYNENSPWGANNKGATGMGLLTLVSWVESRIK</sequence>
<dbReference type="EMBL" id="JASXSX010000001">
    <property type="protein sequence ID" value="MDT3767567.1"/>
    <property type="molecule type" value="Genomic_DNA"/>
</dbReference>
<gene>
    <name evidence="8" type="primary">pepA</name>
    <name evidence="10" type="ORF">QS713_05755</name>
</gene>
<keyword evidence="5 8" id="KW-0645">Protease</keyword>
<feature type="binding site" evidence="8">
    <location>
        <position position="340"/>
    </location>
    <ligand>
        <name>Mn(2+)</name>
        <dbReference type="ChEBI" id="CHEBI:29035"/>
        <label>2</label>
    </ligand>
</feature>
<dbReference type="HAMAP" id="MF_00181">
    <property type="entry name" value="Cytosol_peptidase_M17"/>
    <property type="match status" value="1"/>
</dbReference>
<feature type="domain" description="Cytosol aminopeptidase" evidence="9">
    <location>
        <begin position="336"/>
        <end position="343"/>
    </location>
</feature>
<dbReference type="EC" id="3.4.11.1" evidence="8"/>
<keyword evidence="8" id="KW-0479">Metal-binding</keyword>
<feature type="binding site" evidence="8">
    <location>
        <position position="261"/>
    </location>
    <ligand>
        <name>Mn(2+)</name>
        <dbReference type="ChEBI" id="CHEBI:29035"/>
        <label>2</label>
    </ligand>
</feature>
<dbReference type="InterPro" id="IPR043472">
    <property type="entry name" value="Macro_dom-like"/>
</dbReference>
<dbReference type="CDD" id="cd00433">
    <property type="entry name" value="Peptidase_M17"/>
    <property type="match status" value="1"/>
</dbReference>
<evidence type="ECO:0000256" key="7">
    <source>
        <dbReference type="ARBA" id="ARBA00049972"/>
    </source>
</evidence>
<evidence type="ECO:0000259" key="9">
    <source>
        <dbReference type="PROSITE" id="PS00631"/>
    </source>
</evidence>
<dbReference type="PROSITE" id="PS00631">
    <property type="entry name" value="CYTOSOL_AP"/>
    <property type="match status" value="1"/>
</dbReference>
<dbReference type="EC" id="3.4.11.10" evidence="8"/>
<dbReference type="Proteomes" id="UP001247542">
    <property type="component" value="Unassembled WGS sequence"/>
</dbReference>
<dbReference type="RefSeq" id="WP_313273230.1">
    <property type="nucleotide sequence ID" value="NZ_JASXSX010000001.1"/>
</dbReference>
<comment type="function">
    <text evidence="7 8">Presumably involved in the processing and regular turnover of intracellular proteins. Catalyzes the removal of unsubstituted N-terminal amino acids from various peptides.</text>
</comment>
<name>A0ABU3IB07_9ACTO</name>
<comment type="catalytic activity">
    <reaction evidence="2 8">
        <text>Release of an N-terminal amino acid, preferentially leucine, but not glutamic or aspartic acids.</text>
        <dbReference type="EC" id="3.4.11.10"/>
    </reaction>
</comment>
<feature type="binding site" evidence="8">
    <location>
        <position position="340"/>
    </location>
    <ligand>
        <name>Mn(2+)</name>
        <dbReference type="ChEBI" id="CHEBI:29035"/>
        <label>1</label>
    </ligand>
</feature>
<evidence type="ECO:0000256" key="6">
    <source>
        <dbReference type="ARBA" id="ARBA00022801"/>
    </source>
</evidence>
<comment type="caution">
    <text evidence="10">The sequence shown here is derived from an EMBL/GenBank/DDBJ whole genome shotgun (WGS) entry which is preliminary data.</text>
</comment>
<dbReference type="GO" id="GO:0004177">
    <property type="term" value="F:aminopeptidase activity"/>
    <property type="evidence" value="ECO:0007669"/>
    <property type="project" value="UniProtKB-KW"/>
</dbReference>
<feature type="binding site" evidence="8">
    <location>
        <position position="256"/>
    </location>
    <ligand>
        <name>Mn(2+)</name>
        <dbReference type="ChEBI" id="CHEBI:29035"/>
        <label>2</label>
    </ligand>
</feature>
<feature type="active site" evidence="8">
    <location>
        <position position="342"/>
    </location>
</feature>
<keyword evidence="4 8" id="KW-0031">Aminopeptidase</keyword>
<protein>
    <recommendedName>
        <fullName evidence="8">Probable cytosol aminopeptidase</fullName>
        <ecNumber evidence="8">3.4.11.1</ecNumber>
    </recommendedName>
    <alternativeName>
        <fullName evidence="8">Leucine aminopeptidase</fullName>
        <shortName evidence="8">LAP</shortName>
        <ecNumber evidence="8">3.4.11.10</ecNumber>
    </alternativeName>
    <alternativeName>
        <fullName evidence="8">Leucyl aminopeptidase</fullName>
    </alternativeName>
</protein>
<comment type="catalytic activity">
    <reaction evidence="1 8">
        <text>Release of an N-terminal amino acid, Xaa-|-Yaa-, in which Xaa is preferably Leu, but may be other amino acids including Pro although not Arg or Lys, and Yaa may be Pro. Amino acid amides and methyl esters are also readily hydrolyzed, but rates on arylamides are exceedingly low.</text>
        <dbReference type="EC" id="3.4.11.1"/>
    </reaction>
</comment>
<keyword evidence="6 8" id="KW-0378">Hydrolase</keyword>
<evidence type="ECO:0000256" key="4">
    <source>
        <dbReference type="ARBA" id="ARBA00022438"/>
    </source>
</evidence>
<dbReference type="PANTHER" id="PTHR11963">
    <property type="entry name" value="LEUCINE AMINOPEPTIDASE-RELATED"/>
    <property type="match status" value="1"/>
</dbReference>
<dbReference type="Gene3D" id="3.40.630.10">
    <property type="entry name" value="Zn peptidases"/>
    <property type="match status" value="1"/>
</dbReference>
<feature type="binding site" evidence="8">
    <location>
        <position position="338"/>
    </location>
    <ligand>
        <name>Mn(2+)</name>
        <dbReference type="ChEBI" id="CHEBI:29035"/>
        <label>1</label>
    </ligand>
</feature>
<feature type="active site" evidence="8">
    <location>
        <position position="268"/>
    </location>
</feature>
<comment type="subcellular location">
    <subcellularLocation>
        <location evidence="8">Cytoplasm</location>
    </subcellularLocation>
</comment>
<feature type="binding site" evidence="8">
    <location>
        <position position="261"/>
    </location>
    <ligand>
        <name>Mn(2+)</name>
        <dbReference type="ChEBI" id="CHEBI:29035"/>
        <label>1</label>
    </ligand>
</feature>
<dbReference type="InterPro" id="IPR023042">
    <property type="entry name" value="Peptidase_M17_leu_NH2_pept"/>
</dbReference>
<organism evidence="10 11">
    <name type="scientific">Gleimia hominis</name>
    <dbReference type="NCBI Taxonomy" id="595468"/>
    <lineage>
        <taxon>Bacteria</taxon>
        <taxon>Bacillati</taxon>
        <taxon>Actinomycetota</taxon>
        <taxon>Actinomycetes</taxon>
        <taxon>Actinomycetales</taxon>
        <taxon>Actinomycetaceae</taxon>
        <taxon>Gleimia</taxon>
    </lineage>
</organism>
<keyword evidence="8" id="KW-0464">Manganese</keyword>
<keyword evidence="8" id="KW-0963">Cytoplasm</keyword>
<evidence type="ECO:0000256" key="1">
    <source>
        <dbReference type="ARBA" id="ARBA00000135"/>
    </source>
</evidence>